<evidence type="ECO:0008006" key="4">
    <source>
        <dbReference type="Google" id="ProtNLM"/>
    </source>
</evidence>
<accession>A0A0A3J2J1</accession>
<keyword evidence="1" id="KW-0732">Signal</keyword>
<keyword evidence="3" id="KW-1185">Reference proteome</keyword>
<dbReference type="AlphaFoldDB" id="A0A0A3J2J1"/>
<gene>
    <name evidence="2" type="ORF">CD30_17150</name>
</gene>
<protein>
    <recommendedName>
        <fullName evidence="4">Lipoprotein</fullName>
    </recommendedName>
</protein>
<proteinExistence type="predicted"/>
<feature type="chain" id="PRO_5038806910" description="Lipoprotein" evidence="1">
    <location>
        <begin position="22"/>
        <end position="200"/>
    </location>
</feature>
<evidence type="ECO:0000313" key="2">
    <source>
        <dbReference type="EMBL" id="KGR89388.1"/>
    </source>
</evidence>
<reference evidence="2 3" key="1">
    <citation type="submission" date="2014-02" db="EMBL/GenBank/DDBJ databases">
        <title>Draft genome sequence of Lysinibacillus massiliensis CCUG 49529.</title>
        <authorList>
            <person name="Zhang F."/>
            <person name="Wang G."/>
            <person name="Zhang L."/>
        </authorList>
    </citation>
    <scope>NUCLEOTIDE SEQUENCE [LARGE SCALE GENOMIC DNA]</scope>
    <source>
        <strain evidence="2 3">CCUG 49529</strain>
    </source>
</reference>
<evidence type="ECO:0000313" key="3">
    <source>
        <dbReference type="Proteomes" id="UP000030595"/>
    </source>
</evidence>
<comment type="caution">
    <text evidence="2">The sequence shown here is derived from an EMBL/GenBank/DDBJ whole genome shotgun (WGS) entry which is preliminary data.</text>
</comment>
<organism evidence="2 3">
    <name type="scientific">Ureibacillus massiliensis 4400831 = CIP 108448 = CCUG 49529</name>
    <dbReference type="NCBI Taxonomy" id="1211035"/>
    <lineage>
        <taxon>Bacteria</taxon>
        <taxon>Bacillati</taxon>
        <taxon>Bacillota</taxon>
        <taxon>Bacilli</taxon>
        <taxon>Bacillales</taxon>
        <taxon>Caryophanaceae</taxon>
        <taxon>Ureibacillus</taxon>
    </lineage>
</organism>
<dbReference type="RefSeq" id="WP_036179362.1">
    <property type="nucleotide sequence ID" value="NZ_AVCZ01000048.1"/>
</dbReference>
<sequence length="200" mass="22207">MKRTLTILISALLLFILSACEGNNSNTISVAELTDRENAILSSSSGGSFVFDFNIDKEYEEVTVWIEKYELGNLVEDKISDLTMQVEGDGSIIFTTSKTNYIQKQPTFNIAISSKGGVSSESAFDPNLNGLDLDDMSSVWAPFQRENTFIEGEVVLGSICYSKDGIMNSLTADFYQDVDGHINELEKYDVVYLLKADFIK</sequence>
<dbReference type="PROSITE" id="PS51257">
    <property type="entry name" value="PROKAR_LIPOPROTEIN"/>
    <property type="match status" value="1"/>
</dbReference>
<dbReference type="eggNOG" id="ENOG5033496">
    <property type="taxonomic scope" value="Bacteria"/>
</dbReference>
<feature type="signal peptide" evidence="1">
    <location>
        <begin position="1"/>
        <end position="21"/>
    </location>
</feature>
<evidence type="ECO:0000256" key="1">
    <source>
        <dbReference type="SAM" id="SignalP"/>
    </source>
</evidence>
<dbReference type="EMBL" id="JPVQ01000048">
    <property type="protein sequence ID" value="KGR89388.1"/>
    <property type="molecule type" value="Genomic_DNA"/>
</dbReference>
<dbReference type="Proteomes" id="UP000030595">
    <property type="component" value="Unassembled WGS sequence"/>
</dbReference>
<dbReference type="OrthoDB" id="2456338at2"/>
<name>A0A0A3J2J1_9BACL</name>